<dbReference type="SUPFAM" id="SSF51735">
    <property type="entry name" value="NAD(P)-binding Rossmann-fold domains"/>
    <property type="match status" value="1"/>
</dbReference>
<dbReference type="PANTHER" id="PTHR44196:SF2">
    <property type="entry name" value="SHORT-CHAIN DEHYDROGENASE-RELATED"/>
    <property type="match status" value="1"/>
</dbReference>
<dbReference type="Gene3D" id="3.40.50.720">
    <property type="entry name" value="NAD(P)-binding Rossmann-like Domain"/>
    <property type="match status" value="1"/>
</dbReference>
<keyword evidence="2" id="KW-0560">Oxidoreductase</keyword>
<evidence type="ECO:0000313" key="4">
    <source>
        <dbReference type="EMBL" id="GAB95558.1"/>
    </source>
</evidence>
<dbReference type="eggNOG" id="COG0300">
    <property type="taxonomic scope" value="Bacteria"/>
</dbReference>
<evidence type="ECO:0000256" key="1">
    <source>
        <dbReference type="ARBA" id="ARBA00006484"/>
    </source>
</evidence>
<dbReference type="InterPro" id="IPR002347">
    <property type="entry name" value="SDR_fam"/>
</dbReference>
<organism evidence="4 5">
    <name type="scientific">Kineosphaera limosa NBRC 100340</name>
    <dbReference type="NCBI Taxonomy" id="1184609"/>
    <lineage>
        <taxon>Bacteria</taxon>
        <taxon>Bacillati</taxon>
        <taxon>Actinomycetota</taxon>
        <taxon>Actinomycetes</taxon>
        <taxon>Micrococcales</taxon>
        <taxon>Dermatophilaceae</taxon>
        <taxon>Kineosphaera</taxon>
    </lineage>
</organism>
<dbReference type="EMBL" id="BAHD01000022">
    <property type="protein sequence ID" value="GAB95558.1"/>
    <property type="molecule type" value="Genomic_DNA"/>
</dbReference>
<evidence type="ECO:0000256" key="2">
    <source>
        <dbReference type="ARBA" id="ARBA00023002"/>
    </source>
</evidence>
<dbReference type="Pfam" id="PF00106">
    <property type="entry name" value="adh_short"/>
    <property type="match status" value="1"/>
</dbReference>
<dbReference type="AlphaFoldDB" id="K6VH75"/>
<dbReference type="OrthoDB" id="9797538at2"/>
<dbReference type="GO" id="GO:0016491">
    <property type="term" value="F:oxidoreductase activity"/>
    <property type="evidence" value="ECO:0007669"/>
    <property type="project" value="UniProtKB-KW"/>
</dbReference>
<dbReference type="PRINTS" id="PR00081">
    <property type="entry name" value="GDHRDH"/>
</dbReference>
<dbReference type="CDD" id="cd05233">
    <property type="entry name" value="SDR_c"/>
    <property type="match status" value="1"/>
</dbReference>
<evidence type="ECO:0000313" key="5">
    <source>
        <dbReference type="Proteomes" id="UP000008366"/>
    </source>
</evidence>
<sequence length="266" mass="27623">MSTALITGASAGLGAQFANTLAARGHDLVLVARNVEALEALAGQLREAAGVRVEVLPADLADRQALQVVADRVAGDGPPGGAGQVDLLVNNAGFGLRTAFLQSDVADEEKALDVMCRAVLVLSHAAGRAMSQRGHGGILNVASVAAFVPGGSYSAAKAWVTTFTQGLANDLAAHGVLVSAVCPGFTHTEFHQRAQMNMSRLPEFAWLEADQVVDVALRDLARGRAISVPGAPYKALTALLQATPPGLASRATLALGRRRRSRKRAH</sequence>
<evidence type="ECO:0000256" key="3">
    <source>
        <dbReference type="RuleBase" id="RU000363"/>
    </source>
</evidence>
<name>K6VH75_9MICO</name>
<reference evidence="4 5" key="1">
    <citation type="submission" date="2012-08" db="EMBL/GenBank/DDBJ databases">
        <title>Whole genome shotgun sequence of Kineosphaera limosa NBRC 100340.</title>
        <authorList>
            <person name="Yoshida I."/>
            <person name="Isaki S."/>
            <person name="Hosoyama A."/>
            <person name="Tsuchikane K."/>
            <person name="Katsumata H."/>
            <person name="Ando Y."/>
            <person name="Ohji S."/>
            <person name="Hamada M."/>
            <person name="Tamura T."/>
            <person name="Yamazoe A."/>
            <person name="Yamazaki S."/>
            <person name="Fujita N."/>
        </authorList>
    </citation>
    <scope>NUCLEOTIDE SEQUENCE [LARGE SCALE GENOMIC DNA]</scope>
    <source>
        <strain evidence="4 5">NBRC 100340</strain>
    </source>
</reference>
<keyword evidence="5" id="KW-1185">Reference proteome</keyword>
<protein>
    <submittedName>
        <fullName evidence="4">Putative oxidoreductase</fullName>
    </submittedName>
</protein>
<accession>K6VH75</accession>
<comment type="caution">
    <text evidence="4">The sequence shown here is derived from an EMBL/GenBank/DDBJ whole genome shotgun (WGS) entry which is preliminary data.</text>
</comment>
<dbReference type="PRINTS" id="PR00080">
    <property type="entry name" value="SDRFAMILY"/>
</dbReference>
<comment type="similarity">
    <text evidence="1 3">Belongs to the short-chain dehydrogenases/reductases (SDR) family.</text>
</comment>
<dbReference type="RefSeq" id="WP_006592090.1">
    <property type="nucleotide sequence ID" value="NZ_BAHD01000022.1"/>
</dbReference>
<dbReference type="PIRSF" id="PIRSF000126">
    <property type="entry name" value="11-beta-HSD1"/>
    <property type="match status" value="1"/>
</dbReference>
<dbReference type="STRING" id="1184609.KILIM_022_00430"/>
<dbReference type="PANTHER" id="PTHR44196">
    <property type="entry name" value="DEHYDROGENASE/REDUCTASE SDR FAMILY MEMBER 7B"/>
    <property type="match status" value="1"/>
</dbReference>
<dbReference type="Proteomes" id="UP000008366">
    <property type="component" value="Unassembled WGS sequence"/>
</dbReference>
<proteinExistence type="inferred from homology"/>
<dbReference type="GO" id="GO:0016020">
    <property type="term" value="C:membrane"/>
    <property type="evidence" value="ECO:0007669"/>
    <property type="project" value="TreeGrafter"/>
</dbReference>
<dbReference type="InterPro" id="IPR036291">
    <property type="entry name" value="NAD(P)-bd_dom_sf"/>
</dbReference>
<gene>
    <name evidence="4" type="ORF">KILIM_022_00430</name>
</gene>